<protein>
    <recommendedName>
        <fullName evidence="4">DUF3592 domain-containing protein</fullName>
    </recommendedName>
</protein>
<proteinExistence type="predicted"/>
<evidence type="ECO:0000256" key="1">
    <source>
        <dbReference type="SAM" id="Phobius"/>
    </source>
</evidence>
<accession>A0A7G5DKK8</accession>
<sequence>MIYFLIALSAPATLFIFFWLWALSENHRKIYLLSKTRKKDYFPIRAEIVDQRMIKNRFHAHKRTWVHYCTIYLLRYHHEGRTYEVQYLDEQQVGDPVVIDKQTGTATLYIKIERPADAHFERPLKAGYFHICLGLALYLITWLATILLIQGVGH</sequence>
<evidence type="ECO:0000313" key="2">
    <source>
        <dbReference type="EMBL" id="QMV62283.1"/>
    </source>
</evidence>
<name>A0A7G5DKK8_9PSED</name>
<organism evidence="2 3">
    <name type="scientific">Pseudomonas berkeleyensis</name>
    <dbReference type="NCBI Taxonomy" id="2726956"/>
    <lineage>
        <taxon>Bacteria</taxon>
        <taxon>Pseudomonadati</taxon>
        <taxon>Pseudomonadota</taxon>
        <taxon>Gammaproteobacteria</taxon>
        <taxon>Pseudomonadales</taxon>
        <taxon>Pseudomonadaceae</taxon>
        <taxon>Pseudomonas</taxon>
    </lineage>
</organism>
<dbReference type="EMBL" id="CP059139">
    <property type="protein sequence ID" value="QMV62283.1"/>
    <property type="molecule type" value="Genomic_DNA"/>
</dbReference>
<keyword evidence="1" id="KW-1133">Transmembrane helix</keyword>
<feature type="transmembrane region" description="Helical" evidence="1">
    <location>
        <begin position="128"/>
        <end position="149"/>
    </location>
</feature>
<keyword evidence="1" id="KW-0812">Transmembrane</keyword>
<dbReference type="AlphaFoldDB" id="A0A7G5DKK8"/>
<reference evidence="2 3" key="1">
    <citation type="journal article" date="2020" name="G3 (Bethesda)">
        <title>CeMbio - The Caenorhabditis elegans Microbiome Resource.</title>
        <authorList>
            <person name="Dirksen P."/>
            <person name="Assie A."/>
            <person name="Zimmermann J."/>
            <person name="Zhang F."/>
            <person name="Tietje A.M."/>
            <person name="Marsh S.A."/>
            <person name="Felix M.A."/>
            <person name="Shapira M."/>
            <person name="Kaleta C."/>
            <person name="Schulenburg H."/>
            <person name="Samuel B."/>
        </authorList>
    </citation>
    <scope>NUCLEOTIDE SEQUENCE [LARGE SCALE GENOMIC DNA]</scope>
    <source>
        <strain evidence="2 3">MSPm1</strain>
    </source>
</reference>
<dbReference type="Proteomes" id="UP000515276">
    <property type="component" value="Chromosome"/>
</dbReference>
<dbReference type="RefSeq" id="WP_182368368.1">
    <property type="nucleotide sequence ID" value="NZ_CP059139.1"/>
</dbReference>
<evidence type="ECO:0008006" key="4">
    <source>
        <dbReference type="Google" id="ProtNLM"/>
    </source>
</evidence>
<feature type="transmembrane region" description="Helical" evidence="1">
    <location>
        <begin position="6"/>
        <end position="23"/>
    </location>
</feature>
<gene>
    <name evidence="2" type="ORF">HS968_19930</name>
</gene>
<evidence type="ECO:0000313" key="3">
    <source>
        <dbReference type="Proteomes" id="UP000515276"/>
    </source>
</evidence>
<keyword evidence="3" id="KW-1185">Reference proteome</keyword>
<keyword evidence="1" id="KW-0472">Membrane</keyword>